<comment type="caution">
    <text evidence="2">The sequence shown here is derived from an EMBL/GenBank/DDBJ whole genome shotgun (WGS) entry which is preliminary data.</text>
</comment>
<protein>
    <submittedName>
        <fullName evidence="2">Glycosyl hydrolase, family 88</fullName>
    </submittedName>
</protein>
<dbReference type="InterPro" id="IPR008928">
    <property type="entry name" value="6-hairpin_glycosidase_sf"/>
</dbReference>
<dbReference type="GO" id="GO:0016787">
    <property type="term" value="F:hydrolase activity"/>
    <property type="evidence" value="ECO:0007669"/>
    <property type="project" value="UniProtKB-KW"/>
</dbReference>
<dbReference type="Pfam" id="PF07470">
    <property type="entry name" value="Glyco_hydro_88"/>
    <property type="match status" value="1"/>
</dbReference>
<dbReference type="InterPro" id="IPR012341">
    <property type="entry name" value="6hp_glycosidase-like_sf"/>
</dbReference>
<evidence type="ECO:0000313" key="3">
    <source>
        <dbReference type="Proteomes" id="UP000004947"/>
    </source>
</evidence>
<name>A6DQB0_9BACT</name>
<dbReference type="PANTHER" id="PTHR33886">
    <property type="entry name" value="UNSATURATED RHAMNOGALACTURONAN HYDROLASE (EUROFUNG)"/>
    <property type="match status" value="1"/>
</dbReference>
<dbReference type="STRING" id="313628.LNTAR_16478"/>
<dbReference type="AlphaFoldDB" id="A6DQB0"/>
<dbReference type="InterPro" id="IPR010905">
    <property type="entry name" value="Glyco_hydro_88"/>
</dbReference>
<dbReference type="PANTHER" id="PTHR33886:SF8">
    <property type="entry name" value="UNSATURATED RHAMNOGALACTURONAN HYDROLASE (EUROFUNG)"/>
    <property type="match status" value="1"/>
</dbReference>
<dbReference type="GO" id="GO:0005975">
    <property type="term" value="P:carbohydrate metabolic process"/>
    <property type="evidence" value="ECO:0007669"/>
    <property type="project" value="InterPro"/>
</dbReference>
<gene>
    <name evidence="2" type="ORF">LNTAR_16478</name>
</gene>
<dbReference type="eggNOG" id="COG4225">
    <property type="taxonomic scope" value="Bacteria"/>
</dbReference>
<dbReference type="Gene3D" id="1.50.10.10">
    <property type="match status" value="1"/>
</dbReference>
<proteinExistence type="predicted"/>
<keyword evidence="3" id="KW-1185">Reference proteome</keyword>
<accession>A6DQB0</accession>
<evidence type="ECO:0000256" key="1">
    <source>
        <dbReference type="ARBA" id="ARBA00022801"/>
    </source>
</evidence>
<organism evidence="2 3">
    <name type="scientific">Lentisphaera araneosa HTCC2155</name>
    <dbReference type="NCBI Taxonomy" id="313628"/>
    <lineage>
        <taxon>Bacteria</taxon>
        <taxon>Pseudomonadati</taxon>
        <taxon>Lentisphaerota</taxon>
        <taxon>Lentisphaeria</taxon>
        <taxon>Lentisphaerales</taxon>
        <taxon>Lentisphaeraceae</taxon>
        <taxon>Lentisphaera</taxon>
    </lineage>
</organism>
<dbReference type="EMBL" id="ABCK01000019">
    <property type="protein sequence ID" value="EDM26161.1"/>
    <property type="molecule type" value="Genomic_DNA"/>
</dbReference>
<sequence>MASALKRTQQKDGTWSMGILGGVTGYPVKETSGASFFIFGLAWGINQGLLDRETYEPVILKGWNALSRCVTDEGILGHVQPVGAAPGDSFADKTEVYGIGAFLAAGAEMYKLLSH</sequence>
<dbReference type="SUPFAM" id="SSF48208">
    <property type="entry name" value="Six-hairpin glycosidases"/>
    <property type="match status" value="1"/>
</dbReference>
<reference evidence="2 3" key="1">
    <citation type="journal article" date="2010" name="J. Bacteriol.">
        <title>Genome sequence of Lentisphaera araneosa HTCC2155T, the type species of the order Lentisphaerales in the phylum Lentisphaerae.</title>
        <authorList>
            <person name="Thrash J.C."/>
            <person name="Cho J.C."/>
            <person name="Vergin K.L."/>
            <person name="Morris R.M."/>
            <person name="Giovannoni S.J."/>
        </authorList>
    </citation>
    <scope>NUCLEOTIDE SEQUENCE [LARGE SCALE GENOMIC DNA]</scope>
    <source>
        <strain evidence="2 3">HTCC2155</strain>
    </source>
</reference>
<keyword evidence="1 2" id="KW-0378">Hydrolase</keyword>
<dbReference type="InterPro" id="IPR052043">
    <property type="entry name" value="PolySaccharide_Degr_Enz"/>
</dbReference>
<dbReference type="Proteomes" id="UP000004947">
    <property type="component" value="Unassembled WGS sequence"/>
</dbReference>
<evidence type="ECO:0000313" key="2">
    <source>
        <dbReference type="EMBL" id="EDM26161.1"/>
    </source>
</evidence>